<dbReference type="EMBL" id="CP141769">
    <property type="protein sequence ID" value="WRS40649.1"/>
    <property type="molecule type" value="Genomic_DNA"/>
</dbReference>
<evidence type="ECO:0000256" key="1">
    <source>
        <dbReference type="ARBA" id="ARBA00022434"/>
    </source>
</evidence>
<dbReference type="InterPro" id="IPR014490">
    <property type="entry name" value="Dps-like"/>
</dbReference>
<feature type="domain" description="Ferritin-like diiron" evidence="3">
    <location>
        <begin position="47"/>
        <end position="191"/>
    </location>
</feature>
<gene>
    <name evidence="4" type="ORF">VA613_07085</name>
    <name evidence="5" type="ORF">VA613_07155</name>
</gene>
<dbReference type="InterPro" id="IPR008331">
    <property type="entry name" value="Ferritin_DPS_dom"/>
</dbReference>
<reference evidence="4 6" key="1">
    <citation type="submission" date="2023-12" db="EMBL/GenBank/DDBJ databases">
        <title>Thiobacillus sedimentum sp. nov., a chemolithoautotrophic sulfur-oxidizing bacterium isolated from freshwater sediment.</title>
        <authorList>
            <person name="Luo J."/>
            <person name="Dai C."/>
        </authorList>
    </citation>
    <scope>NUCLEOTIDE SEQUENCE [LARGE SCALE GENOMIC DNA]</scope>
    <source>
        <strain evidence="4 6">SCUT-2</strain>
    </source>
</reference>
<keyword evidence="2" id="KW-0408">Iron</keyword>
<proteinExistence type="predicted"/>
<accession>A0ABZ1CMM0</accession>
<dbReference type="CDD" id="cd00657">
    <property type="entry name" value="Ferritin_like"/>
    <property type="match status" value="1"/>
</dbReference>
<dbReference type="Gene3D" id="1.20.1260.10">
    <property type="match status" value="1"/>
</dbReference>
<dbReference type="PANTHER" id="PTHR30295:SF1">
    <property type="entry name" value="DNA PROTECTION DURING STARVATION PROTEIN"/>
    <property type="match status" value="1"/>
</dbReference>
<dbReference type="InterPro" id="IPR012347">
    <property type="entry name" value="Ferritin-like"/>
</dbReference>
<dbReference type="RefSeq" id="WP_324781162.1">
    <property type="nucleotide sequence ID" value="NZ_CP141769.1"/>
</dbReference>
<dbReference type="Pfam" id="PF00210">
    <property type="entry name" value="Ferritin"/>
    <property type="match status" value="1"/>
</dbReference>
<keyword evidence="1" id="KW-0409">Iron storage</keyword>
<evidence type="ECO:0000313" key="6">
    <source>
        <dbReference type="Proteomes" id="UP001334732"/>
    </source>
</evidence>
<organism evidence="4 6">
    <name type="scientific">Thiobacillus sedimenti</name>
    <dbReference type="NCBI Taxonomy" id="3110231"/>
    <lineage>
        <taxon>Bacteria</taxon>
        <taxon>Pseudomonadati</taxon>
        <taxon>Pseudomonadota</taxon>
        <taxon>Betaproteobacteria</taxon>
        <taxon>Nitrosomonadales</taxon>
        <taxon>Thiobacillaceae</taxon>
        <taxon>Thiobacillus</taxon>
    </lineage>
</organism>
<protein>
    <submittedName>
        <fullName evidence="4">Ferritin-like domain-containing protein</fullName>
    </submittedName>
</protein>
<dbReference type="SUPFAM" id="SSF47240">
    <property type="entry name" value="Ferritin-like"/>
    <property type="match status" value="1"/>
</dbReference>
<sequence>MTATATGRKSSRRKDAVDPSDFLTDVKTLRERARRHIAEGAVTTDYRLDPVVAVRLLNDALATELICTLRYRQHAFVAKGINSEPIAQEFLAHSNEELAHADQIARRIVQLGGSPDMQPGDLTDKSHAEYVTCDTLKEMIRENLVAERIAIESYRELVSFFGDRDPTTRVMLEGILAMEEQHADELSDLLD</sequence>
<name>A0ABZ1CMM0_9PROT</name>
<dbReference type="EMBL" id="CP141769">
    <property type="protein sequence ID" value="WRS40635.1"/>
    <property type="molecule type" value="Genomic_DNA"/>
</dbReference>
<dbReference type="InterPro" id="IPR009040">
    <property type="entry name" value="Ferritin-like_diiron"/>
</dbReference>
<evidence type="ECO:0000259" key="3">
    <source>
        <dbReference type="PROSITE" id="PS50905"/>
    </source>
</evidence>
<dbReference type="PROSITE" id="PS50905">
    <property type="entry name" value="FERRITIN_LIKE"/>
    <property type="match status" value="1"/>
</dbReference>
<dbReference type="InterPro" id="IPR009078">
    <property type="entry name" value="Ferritin-like_SF"/>
</dbReference>
<dbReference type="Proteomes" id="UP001334732">
    <property type="component" value="Chromosome"/>
</dbReference>
<evidence type="ECO:0000313" key="5">
    <source>
        <dbReference type="EMBL" id="WRS40649.1"/>
    </source>
</evidence>
<evidence type="ECO:0000256" key="2">
    <source>
        <dbReference type="ARBA" id="ARBA00023004"/>
    </source>
</evidence>
<keyword evidence="6" id="KW-1185">Reference proteome</keyword>
<dbReference type="PANTHER" id="PTHR30295">
    <property type="entry name" value="BACTERIOFERRITIN"/>
    <property type="match status" value="1"/>
</dbReference>
<evidence type="ECO:0000313" key="4">
    <source>
        <dbReference type="EMBL" id="WRS40635.1"/>
    </source>
</evidence>
<dbReference type="PIRSF" id="PIRSF018063">
    <property type="entry name" value="Ferrtn_UCP018063"/>
    <property type="match status" value="1"/>
</dbReference>